<feature type="transmembrane region" description="Helical" evidence="2">
    <location>
        <begin position="180"/>
        <end position="197"/>
    </location>
</feature>
<protein>
    <submittedName>
        <fullName evidence="3">Uncharacterized protein</fullName>
    </submittedName>
</protein>
<evidence type="ECO:0000256" key="1">
    <source>
        <dbReference type="SAM" id="MobiDB-lite"/>
    </source>
</evidence>
<gene>
    <name evidence="3" type="ORF">BKA02_001146</name>
</gene>
<dbReference type="AlphaFoldDB" id="A0A7Y9EUM7"/>
<reference evidence="3 4" key="1">
    <citation type="submission" date="2020-07" db="EMBL/GenBank/DDBJ databases">
        <title>Sequencing the genomes of 1000 actinobacteria strains.</title>
        <authorList>
            <person name="Klenk H.-P."/>
        </authorList>
    </citation>
    <scope>NUCLEOTIDE SEQUENCE [LARGE SCALE GENOMIC DNA]</scope>
    <source>
        <strain evidence="3 4">DSM 22185</strain>
    </source>
</reference>
<dbReference type="RefSeq" id="WP_179432130.1">
    <property type="nucleotide sequence ID" value="NZ_BAABLC010000001.1"/>
</dbReference>
<sequence>MNDTTLPAAERIRAFAEAVRAELADLSSEEIDDLVGGLEGDLTDQAEDAGGALELGDPAAYAHELRVAAGLPERSSTPPRERLGTRIAGGGARLLAKIRTSPFGAWLLDFLIALRPVWWVLRGVGLYVIVAAIFGIRRDSLAGQNSFPMFLVAWALLLLFVVVSVQWGRGRWLPGGAWRHIRTVLSIVAIIALPWGWNAVTAPLYVSDSAEPGFAPGLTLDGEQVGNLFVYDADGALVSGAQIFTDRGTPLDIFGEASAMIDDSAESWYWRGGENALIPLRDARGDAVWNVYPLRIAPVDPATGTVDPDAARDATPPFLRAPDRGITAPAPTPVPSPTPTPVAEPTEAPADESPAP</sequence>
<feature type="region of interest" description="Disordered" evidence="1">
    <location>
        <begin position="300"/>
        <end position="356"/>
    </location>
</feature>
<feature type="compositionally biased region" description="Pro residues" evidence="1">
    <location>
        <begin position="330"/>
        <end position="342"/>
    </location>
</feature>
<comment type="caution">
    <text evidence="3">The sequence shown here is derived from an EMBL/GenBank/DDBJ whole genome shotgun (WGS) entry which is preliminary data.</text>
</comment>
<feature type="transmembrane region" description="Helical" evidence="2">
    <location>
        <begin position="148"/>
        <end position="168"/>
    </location>
</feature>
<keyword evidence="2" id="KW-0472">Membrane</keyword>
<keyword evidence="2" id="KW-1133">Transmembrane helix</keyword>
<keyword evidence="2" id="KW-0812">Transmembrane</keyword>
<proteinExistence type="predicted"/>
<name>A0A7Y9EUM7_9MICO</name>
<dbReference type="Proteomes" id="UP000552045">
    <property type="component" value="Unassembled WGS sequence"/>
</dbReference>
<evidence type="ECO:0000256" key="2">
    <source>
        <dbReference type="SAM" id="Phobius"/>
    </source>
</evidence>
<dbReference type="EMBL" id="JACCBH010000001">
    <property type="protein sequence ID" value="NYD54091.1"/>
    <property type="molecule type" value="Genomic_DNA"/>
</dbReference>
<evidence type="ECO:0000313" key="4">
    <source>
        <dbReference type="Proteomes" id="UP000552045"/>
    </source>
</evidence>
<accession>A0A7Y9EUM7</accession>
<keyword evidence="4" id="KW-1185">Reference proteome</keyword>
<organism evidence="3 4">
    <name type="scientific">Microbacterium pseudoresistens</name>
    <dbReference type="NCBI Taxonomy" id="640634"/>
    <lineage>
        <taxon>Bacteria</taxon>
        <taxon>Bacillati</taxon>
        <taxon>Actinomycetota</taxon>
        <taxon>Actinomycetes</taxon>
        <taxon>Micrococcales</taxon>
        <taxon>Microbacteriaceae</taxon>
        <taxon>Microbacterium</taxon>
    </lineage>
</organism>
<evidence type="ECO:0000313" key="3">
    <source>
        <dbReference type="EMBL" id="NYD54091.1"/>
    </source>
</evidence>
<feature type="transmembrane region" description="Helical" evidence="2">
    <location>
        <begin position="117"/>
        <end position="136"/>
    </location>
</feature>